<organism evidence="2 3">
    <name type="scientific">Limosa lapponica baueri</name>
    <dbReference type="NCBI Taxonomy" id="1758121"/>
    <lineage>
        <taxon>Eukaryota</taxon>
        <taxon>Metazoa</taxon>
        <taxon>Chordata</taxon>
        <taxon>Craniata</taxon>
        <taxon>Vertebrata</taxon>
        <taxon>Euteleostomi</taxon>
        <taxon>Archelosauria</taxon>
        <taxon>Archosauria</taxon>
        <taxon>Dinosauria</taxon>
        <taxon>Saurischia</taxon>
        <taxon>Theropoda</taxon>
        <taxon>Coelurosauria</taxon>
        <taxon>Aves</taxon>
        <taxon>Neognathae</taxon>
        <taxon>Neoaves</taxon>
        <taxon>Charadriiformes</taxon>
        <taxon>Scolopacidae</taxon>
        <taxon>Limosa</taxon>
    </lineage>
</organism>
<gene>
    <name evidence="2" type="ORF">llap_636</name>
</gene>
<accession>A0A2I0USF2</accession>
<dbReference type="Proteomes" id="UP000233556">
    <property type="component" value="Unassembled WGS sequence"/>
</dbReference>
<proteinExistence type="predicted"/>
<feature type="compositionally biased region" description="Basic and acidic residues" evidence="1">
    <location>
        <begin position="14"/>
        <end position="36"/>
    </location>
</feature>
<reference evidence="3" key="1">
    <citation type="submission" date="2017-11" db="EMBL/GenBank/DDBJ databases">
        <authorList>
            <person name="Lima N.C."/>
            <person name="Parody-Merino A.M."/>
            <person name="Battley P.F."/>
            <person name="Fidler A.E."/>
            <person name="Prosdocimi F."/>
        </authorList>
    </citation>
    <scope>NUCLEOTIDE SEQUENCE [LARGE SCALE GENOMIC DNA]</scope>
</reference>
<name>A0A2I0USF2_LIMLA</name>
<keyword evidence="3" id="KW-1185">Reference proteome</keyword>
<evidence type="ECO:0000313" key="3">
    <source>
        <dbReference type="Proteomes" id="UP000233556"/>
    </source>
</evidence>
<protein>
    <submittedName>
        <fullName evidence="2">Uncharacterized protein</fullName>
    </submittedName>
</protein>
<evidence type="ECO:0000256" key="1">
    <source>
        <dbReference type="SAM" id="MobiDB-lite"/>
    </source>
</evidence>
<reference evidence="3" key="2">
    <citation type="submission" date="2017-12" db="EMBL/GenBank/DDBJ databases">
        <title>Genome sequence of the Bar-tailed Godwit (Limosa lapponica baueri).</title>
        <authorList>
            <person name="Lima N.C.B."/>
            <person name="Parody-Merino A.M."/>
            <person name="Battley P.F."/>
            <person name="Fidler A.E."/>
            <person name="Prosdocimi F."/>
        </authorList>
    </citation>
    <scope>NUCLEOTIDE SEQUENCE [LARGE SCALE GENOMIC DNA]</scope>
</reference>
<sequence length="121" mass="13471">MVRAGLRNVSSPTEHCRHGDRQGGGKEDEELAKREAAAVTGKGKLSKLAVFCTRMLQDRHLSSQSNGRRLPAFCHFALNKHTQFKAMPSKEWSGETNKYELPLHLAFSDAGLDIPPQEGWI</sequence>
<dbReference type="EMBL" id="KZ505643">
    <property type="protein sequence ID" value="PKU48983.1"/>
    <property type="molecule type" value="Genomic_DNA"/>
</dbReference>
<feature type="region of interest" description="Disordered" evidence="1">
    <location>
        <begin position="1"/>
        <end position="38"/>
    </location>
</feature>
<dbReference type="AlphaFoldDB" id="A0A2I0USF2"/>
<evidence type="ECO:0000313" key="2">
    <source>
        <dbReference type="EMBL" id="PKU48983.1"/>
    </source>
</evidence>